<evidence type="ECO:0000256" key="7">
    <source>
        <dbReference type="HAMAP-Rule" id="MF_01109"/>
    </source>
</evidence>
<evidence type="ECO:0000259" key="9">
    <source>
        <dbReference type="Pfam" id="PF02729"/>
    </source>
</evidence>
<dbReference type="GO" id="GO:0005737">
    <property type="term" value="C:cytoplasm"/>
    <property type="evidence" value="ECO:0007669"/>
    <property type="project" value="UniProtKB-SubCell"/>
</dbReference>
<feature type="binding site" evidence="7">
    <location>
        <position position="306"/>
    </location>
    <ligand>
        <name>carbamoyl phosphate</name>
        <dbReference type="ChEBI" id="CHEBI:58228"/>
    </ligand>
</feature>
<dbReference type="Proteomes" id="UP000298781">
    <property type="component" value="Chromosome"/>
</dbReference>
<dbReference type="GO" id="GO:0004585">
    <property type="term" value="F:ornithine carbamoyltransferase activity"/>
    <property type="evidence" value="ECO:0007669"/>
    <property type="project" value="UniProtKB-UniRule"/>
</dbReference>
<feature type="binding site" evidence="7">
    <location>
        <begin position="278"/>
        <end position="279"/>
    </location>
    <ligand>
        <name>carbamoyl phosphate</name>
        <dbReference type="ChEBI" id="CHEBI:58228"/>
    </ligand>
</feature>
<comment type="catalytic activity">
    <reaction evidence="6 7">
        <text>carbamoyl phosphate + L-ornithine = L-citrulline + phosphate + H(+)</text>
        <dbReference type="Rhea" id="RHEA:19513"/>
        <dbReference type="ChEBI" id="CHEBI:15378"/>
        <dbReference type="ChEBI" id="CHEBI:43474"/>
        <dbReference type="ChEBI" id="CHEBI:46911"/>
        <dbReference type="ChEBI" id="CHEBI:57743"/>
        <dbReference type="ChEBI" id="CHEBI:58228"/>
        <dbReference type="EC" id="2.1.3.3"/>
    </reaction>
</comment>
<dbReference type="InterPro" id="IPR002292">
    <property type="entry name" value="Orn/put_carbamltrans"/>
</dbReference>
<dbReference type="EMBL" id="CP039690">
    <property type="protein sequence ID" value="QCI64306.1"/>
    <property type="molecule type" value="Genomic_DNA"/>
</dbReference>
<keyword evidence="7" id="KW-0963">Cytoplasm</keyword>
<dbReference type="OrthoDB" id="9802587at2"/>
<evidence type="ECO:0000256" key="5">
    <source>
        <dbReference type="ARBA" id="ARBA00022679"/>
    </source>
</evidence>
<keyword evidence="5 7" id="KW-0808">Transferase</keyword>
<dbReference type="InterPro" id="IPR036901">
    <property type="entry name" value="Asp/Orn_carbamoylTrfase_sf"/>
</dbReference>
<feature type="binding site" evidence="7">
    <location>
        <position position="179"/>
    </location>
    <ligand>
        <name>L-ornithine</name>
        <dbReference type="ChEBI" id="CHEBI:46911"/>
    </ligand>
</feature>
<evidence type="ECO:0000256" key="4">
    <source>
        <dbReference type="ARBA" id="ARBA00013007"/>
    </source>
</evidence>
<reference evidence="10 11" key="1">
    <citation type="submission" date="2019-04" db="EMBL/GenBank/DDBJ databases">
        <title>Phreatobacter aquaticus sp. nov.</title>
        <authorList>
            <person name="Choi A."/>
        </authorList>
    </citation>
    <scope>NUCLEOTIDE SEQUENCE [LARGE SCALE GENOMIC DNA]</scope>
    <source>
        <strain evidence="10 11">KCTC 52518</strain>
    </source>
</reference>
<feature type="binding site" evidence="7">
    <location>
        <begin position="243"/>
        <end position="244"/>
    </location>
    <ligand>
        <name>L-ornithine</name>
        <dbReference type="ChEBI" id="CHEBI:46911"/>
    </ligand>
</feature>
<dbReference type="EC" id="2.1.3.3" evidence="4 7"/>
<evidence type="ECO:0000313" key="11">
    <source>
        <dbReference type="Proteomes" id="UP000298781"/>
    </source>
</evidence>
<dbReference type="PANTHER" id="PTHR45753:SF3">
    <property type="entry name" value="ORNITHINE TRANSCARBAMYLASE, MITOCHONDRIAL"/>
    <property type="match status" value="1"/>
</dbReference>
<dbReference type="Pfam" id="PF02729">
    <property type="entry name" value="OTCace_N"/>
    <property type="match status" value="1"/>
</dbReference>
<dbReference type="KEGG" id="pstg:E8M01_08665"/>
<feature type="binding site" evidence="7">
    <location>
        <begin position="70"/>
        <end position="73"/>
    </location>
    <ligand>
        <name>carbamoyl phosphate</name>
        <dbReference type="ChEBI" id="CHEBI:58228"/>
    </ligand>
</feature>
<dbReference type="InterPro" id="IPR006130">
    <property type="entry name" value="Asp/Orn_carbamoylTrfase"/>
</dbReference>
<gene>
    <name evidence="10" type="primary">argF</name>
    <name evidence="10" type="ORF">E8M01_08665</name>
</gene>
<evidence type="ECO:0000256" key="6">
    <source>
        <dbReference type="ARBA" id="ARBA00048772"/>
    </source>
</evidence>
<protein>
    <recommendedName>
        <fullName evidence="4 7">Ornithine carbamoyltransferase</fullName>
        <shortName evidence="7">OTCase</shortName>
        <ecNumber evidence="4 7">2.1.3.3</ecNumber>
    </recommendedName>
</protein>
<comment type="function">
    <text evidence="1">Reversibly catalyzes the transfer of the carbamoyl group from carbamoyl phosphate (CP) to the N(epsilon) atom of ornithine (ORN) to produce L-citrulline.</text>
</comment>
<dbReference type="FunFam" id="3.40.50.1370:FF:000008">
    <property type="entry name" value="Ornithine carbamoyltransferase"/>
    <property type="match status" value="1"/>
</dbReference>
<evidence type="ECO:0000256" key="2">
    <source>
        <dbReference type="ARBA" id="ARBA00004975"/>
    </source>
</evidence>
<keyword evidence="11" id="KW-1185">Reference proteome</keyword>
<dbReference type="HAMAP" id="MF_01109">
    <property type="entry name" value="OTCase"/>
    <property type="match status" value="1"/>
</dbReference>
<comment type="subcellular location">
    <subcellularLocation>
        <location evidence="7">Cytoplasm</location>
    </subcellularLocation>
</comment>
<dbReference type="NCBIfam" id="TIGR00658">
    <property type="entry name" value="orni_carb_tr"/>
    <property type="match status" value="1"/>
</dbReference>
<feature type="binding site" evidence="7">
    <location>
        <begin position="148"/>
        <end position="151"/>
    </location>
    <ligand>
        <name>carbamoyl phosphate</name>
        <dbReference type="ChEBI" id="CHEBI:58228"/>
    </ligand>
</feature>
<dbReference type="PRINTS" id="PR00102">
    <property type="entry name" value="OTCASE"/>
</dbReference>
<dbReference type="InterPro" id="IPR006131">
    <property type="entry name" value="Asp_carbamoyltransf_Asp/Orn-bd"/>
</dbReference>
<dbReference type="InterPro" id="IPR024904">
    <property type="entry name" value="OTCase_ArgI"/>
</dbReference>
<comment type="pathway">
    <text evidence="2">Amino-acid biosynthesis; L-arginine biosynthesis; L-arginine from L-ornithine and carbamoyl phosphate: step 1/3.</text>
</comment>
<feature type="binding site" evidence="7">
    <location>
        <position position="239"/>
    </location>
    <ligand>
        <name>L-ornithine</name>
        <dbReference type="ChEBI" id="CHEBI:46911"/>
    </ligand>
</feature>
<dbReference type="PRINTS" id="PR00100">
    <property type="entry name" value="AOTCASE"/>
</dbReference>
<accession>A0A4D7B3T7</accession>
<dbReference type="PANTHER" id="PTHR45753">
    <property type="entry name" value="ORNITHINE CARBAMOYLTRANSFERASE, MITOCHONDRIAL"/>
    <property type="match status" value="1"/>
</dbReference>
<evidence type="ECO:0000259" key="8">
    <source>
        <dbReference type="Pfam" id="PF00185"/>
    </source>
</evidence>
<feature type="binding site" evidence="7">
    <location>
        <position position="97"/>
    </location>
    <ligand>
        <name>carbamoyl phosphate</name>
        <dbReference type="ChEBI" id="CHEBI:58228"/>
    </ligand>
</feature>
<feature type="domain" description="Aspartate/ornithine carbamoyltransferase Asp/Orn-binding" evidence="8">
    <location>
        <begin position="168"/>
        <end position="317"/>
    </location>
</feature>
<organism evidence="10 11">
    <name type="scientific">Phreatobacter stygius</name>
    <dbReference type="NCBI Taxonomy" id="1940610"/>
    <lineage>
        <taxon>Bacteria</taxon>
        <taxon>Pseudomonadati</taxon>
        <taxon>Pseudomonadota</taxon>
        <taxon>Alphaproteobacteria</taxon>
        <taxon>Hyphomicrobiales</taxon>
        <taxon>Phreatobacteraceae</taxon>
        <taxon>Phreatobacter</taxon>
    </lineage>
</organism>
<dbReference type="Gene3D" id="3.40.50.1370">
    <property type="entry name" value="Aspartate/ornithine carbamoyltransferase"/>
    <property type="match status" value="2"/>
</dbReference>
<dbReference type="AlphaFoldDB" id="A0A4D7B3T7"/>
<dbReference type="RefSeq" id="WP_136959760.1">
    <property type="nucleotide sequence ID" value="NZ_CP039690.1"/>
</dbReference>
<feature type="domain" description="Aspartate/ornithine carbamoyltransferase carbamoyl-P binding" evidence="9">
    <location>
        <begin position="21"/>
        <end position="161"/>
    </location>
</feature>
<dbReference type="GO" id="GO:0019240">
    <property type="term" value="P:citrulline biosynthetic process"/>
    <property type="evidence" value="ECO:0007669"/>
    <property type="project" value="TreeGrafter"/>
</dbReference>
<sequence>MTTQPKTATAGGDRPAADRPKHFIDLSDFAGTELRAILTRARDLKRVRRTPKADKPLAGKVLAMIFERPSTRTRVSFDVGMRELGGETIMLTGAEMQLGRGETIADTARVLSRYVDAIMIRMLDHNAVKELADAASVPVINGLTKMSHPCQIMADILTFEEHRGSIRGKTIAWAGDANNVLGSWIQAASRFGFKLNIATPEELAPRRELIAAAQREGAEVTWSSDPYHAVEGVDCIVTDCWVSMGDEDAGRRHNLLKAYQVNKQLMTAAKSDALFMHCLPAHRGEEVTDEVMDGPQSVVFDEAENRLHAQKGVLAWCFDA</sequence>
<comment type="similarity">
    <text evidence="3 7">Belongs to the aspartate/ornithine carbamoyltransferase superfamily. OTCase family.</text>
</comment>
<name>A0A4D7B3T7_9HYPH</name>
<dbReference type="Pfam" id="PF00185">
    <property type="entry name" value="OTCace"/>
    <property type="match status" value="1"/>
</dbReference>
<dbReference type="InterPro" id="IPR006132">
    <property type="entry name" value="Asp/Orn_carbamoyltranf_P-bd"/>
</dbReference>
<evidence type="ECO:0000256" key="1">
    <source>
        <dbReference type="ARBA" id="ARBA00003822"/>
    </source>
</evidence>
<proteinExistence type="inferred from homology"/>
<evidence type="ECO:0000313" key="10">
    <source>
        <dbReference type="EMBL" id="QCI64306.1"/>
    </source>
</evidence>
<dbReference type="GO" id="GO:0042450">
    <property type="term" value="P:L-arginine biosynthetic process via ornithine"/>
    <property type="evidence" value="ECO:0007669"/>
    <property type="project" value="UniProtKB-UniRule"/>
</dbReference>
<dbReference type="NCBIfam" id="NF001986">
    <property type="entry name" value="PRK00779.1"/>
    <property type="match status" value="1"/>
</dbReference>
<dbReference type="SUPFAM" id="SSF53671">
    <property type="entry name" value="Aspartate/ornithine carbamoyltransferase"/>
    <property type="match status" value="1"/>
</dbReference>
<dbReference type="GO" id="GO:0016597">
    <property type="term" value="F:amino acid binding"/>
    <property type="evidence" value="ECO:0007669"/>
    <property type="project" value="InterPro"/>
</dbReference>
<evidence type="ECO:0000256" key="3">
    <source>
        <dbReference type="ARBA" id="ARBA00007805"/>
    </source>
</evidence>
<feature type="binding site" evidence="7">
    <location>
        <position position="121"/>
    </location>
    <ligand>
        <name>carbamoyl phosphate</name>
        <dbReference type="ChEBI" id="CHEBI:58228"/>
    </ligand>
</feature>